<evidence type="ECO:0000259" key="1">
    <source>
        <dbReference type="Pfam" id="PF13503"/>
    </source>
</evidence>
<accession>A0A0Q0E3U8</accession>
<dbReference type="AlphaFoldDB" id="A0A0Q0E3U8"/>
<name>A0A0Q0E3U8_9PSED</name>
<evidence type="ECO:0000313" key="2">
    <source>
        <dbReference type="EMBL" id="KPZ25419.1"/>
    </source>
</evidence>
<feature type="domain" description="DUF4123" evidence="1">
    <location>
        <begin position="38"/>
        <end position="149"/>
    </location>
</feature>
<dbReference type="PATRIC" id="fig|251703.9.peg.3029"/>
<organism evidence="2 3">
    <name type="scientific">Pseudomonas syringae pv. viburni</name>
    <dbReference type="NCBI Taxonomy" id="251703"/>
    <lineage>
        <taxon>Bacteria</taxon>
        <taxon>Pseudomonadati</taxon>
        <taxon>Pseudomonadota</taxon>
        <taxon>Gammaproteobacteria</taxon>
        <taxon>Pseudomonadales</taxon>
        <taxon>Pseudomonadaceae</taxon>
        <taxon>Pseudomonas</taxon>
    </lineage>
</organism>
<dbReference type="EMBL" id="LJRR01000033">
    <property type="protein sequence ID" value="KPZ25419.1"/>
    <property type="molecule type" value="Genomic_DNA"/>
</dbReference>
<protein>
    <recommendedName>
        <fullName evidence="1">DUF4123 domain-containing protein</fullName>
    </recommendedName>
</protein>
<dbReference type="Pfam" id="PF13503">
    <property type="entry name" value="DUF4123"/>
    <property type="match status" value="1"/>
</dbReference>
<sequence length="257" mass="29390">MDMTTPIQWQEQIEHVCTHMGVQQVDLLLDQAGWGHCAVPALEMLTPKVPWFSLFTGTPEQNLLDQAPLLMRLDLTQWRHKAWLEQLVEHATDGRLMVVISSWPFEVLSKALQGFSQFAWGGQTGLLRYYDSRIFPLLMSSILTDQQRAEFMQVARYWGWLDRDNQPQWLQGTGLSHQSNTQVGPFVELNDQQSDQIGCISDAQQLLNDKSLDFLGKSQEQRFALFYSLAVQASQENHFGDLAKYVKQNFSGTVDPV</sequence>
<proteinExistence type="predicted"/>
<dbReference type="Proteomes" id="UP000050317">
    <property type="component" value="Unassembled WGS sequence"/>
</dbReference>
<evidence type="ECO:0000313" key="3">
    <source>
        <dbReference type="Proteomes" id="UP000050317"/>
    </source>
</evidence>
<dbReference type="InterPro" id="IPR025391">
    <property type="entry name" value="DUF4123"/>
</dbReference>
<comment type="caution">
    <text evidence="2">The sequence shown here is derived from an EMBL/GenBank/DDBJ whole genome shotgun (WGS) entry which is preliminary data.</text>
</comment>
<reference evidence="2 3" key="1">
    <citation type="submission" date="2015-09" db="EMBL/GenBank/DDBJ databases">
        <title>Genome announcement of multiple Pseudomonas syringae strains.</title>
        <authorList>
            <person name="Thakur S."/>
            <person name="Wang P.W."/>
            <person name="Gong Y."/>
            <person name="Weir B.S."/>
            <person name="Guttman D.S."/>
        </authorList>
    </citation>
    <scope>NUCLEOTIDE SEQUENCE [LARGE SCALE GENOMIC DNA]</scope>
    <source>
        <strain evidence="2 3">ICMP3963</strain>
    </source>
</reference>
<gene>
    <name evidence="2" type="ORF">ALO40_02160</name>
</gene>